<evidence type="ECO:0000256" key="1">
    <source>
        <dbReference type="ARBA" id="ARBA00008129"/>
    </source>
</evidence>
<dbReference type="Pfam" id="PF00795">
    <property type="entry name" value="CN_hydrolase"/>
    <property type="match status" value="1"/>
</dbReference>
<keyword evidence="6" id="KW-1185">Reference proteome</keyword>
<dbReference type="Gene3D" id="3.60.110.10">
    <property type="entry name" value="Carbon-nitrogen hydrolase"/>
    <property type="match status" value="1"/>
</dbReference>
<dbReference type="GO" id="GO:0000257">
    <property type="term" value="F:nitrilase activity"/>
    <property type="evidence" value="ECO:0007669"/>
    <property type="project" value="TreeGrafter"/>
</dbReference>
<gene>
    <name evidence="3" type="ORF">DF183_12330</name>
    <name evidence="4" type="ORF">M2J83_19075</name>
</gene>
<dbReference type="InterPro" id="IPR003010">
    <property type="entry name" value="C-N_Hydrolase"/>
</dbReference>
<evidence type="ECO:0000313" key="3">
    <source>
        <dbReference type="EMBL" id="PWE13942.1"/>
    </source>
</evidence>
<dbReference type="InterPro" id="IPR036526">
    <property type="entry name" value="C-N_Hydrolase_sf"/>
</dbReference>
<dbReference type="PROSITE" id="PS50263">
    <property type="entry name" value="CN_HYDROLASE"/>
    <property type="match status" value="1"/>
</dbReference>
<reference evidence="4 6" key="3">
    <citation type="submission" date="2022-05" db="EMBL/GenBank/DDBJ databases">
        <title>Complete sequence of strain NY11312.</title>
        <authorList>
            <person name="Zhou D."/>
        </authorList>
    </citation>
    <scope>NUCLEOTIDE SEQUENCE [LARGE SCALE GENOMIC DNA]</scope>
    <source>
        <strain evidence="4 6">NY11312</strain>
    </source>
</reference>
<evidence type="ECO:0000313" key="6">
    <source>
        <dbReference type="Proteomes" id="UP001211866"/>
    </source>
</evidence>
<dbReference type="PANTHER" id="PTHR46044:SF1">
    <property type="entry name" value="CN HYDROLASE DOMAIN-CONTAINING PROTEIN"/>
    <property type="match status" value="1"/>
</dbReference>
<dbReference type="InterPro" id="IPR044149">
    <property type="entry name" value="Nitrilases_CHs"/>
</dbReference>
<reference evidence="3 5" key="2">
    <citation type="submission" date="2018-05" db="EMBL/GenBank/DDBJ databases">
        <authorList>
            <person name="Lanie J.A."/>
            <person name="Ng W.-L."/>
            <person name="Kazmierczak K.M."/>
            <person name="Andrzejewski T.M."/>
            <person name="Davidsen T.M."/>
            <person name="Wayne K.J."/>
            <person name="Tettelin H."/>
            <person name="Glass J.I."/>
            <person name="Rusch D."/>
            <person name="Podicherti R."/>
            <person name="Tsui H.-C.T."/>
            <person name="Winkler M.E."/>
        </authorList>
    </citation>
    <scope>NUCLEOTIDE SEQUENCE [LARGE SCALE GENOMIC DNA]</scope>
    <source>
        <strain evidence="3 5">YBY</strain>
    </source>
</reference>
<dbReference type="AlphaFoldDB" id="A0A2U2BIX3"/>
<evidence type="ECO:0000259" key="2">
    <source>
        <dbReference type="PROSITE" id="PS50263"/>
    </source>
</evidence>
<dbReference type="CDD" id="cd07564">
    <property type="entry name" value="nitrilases_CHs"/>
    <property type="match status" value="1"/>
</dbReference>
<reference evidence="3 5" key="1">
    <citation type="submission" date="2018-05" db="EMBL/GenBank/DDBJ databases">
        <title>Genome Sequence of an Efficient Indole-Degrading Bacterium, Alcaligenes sp.YBY.</title>
        <authorList>
            <person name="Yang B."/>
        </authorList>
    </citation>
    <scope>NUCLEOTIDE SEQUENCE [LARGE SCALE GENOMIC DNA]</scope>
    <source>
        <strain evidence="3 5">YBY</strain>
    </source>
</reference>
<dbReference type="Proteomes" id="UP001211866">
    <property type="component" value="Chromosome"/>
</dbReference>
<dbReference type="GO" id="GO:0051410">
    <property type="term" value="P:detoxification of nitrogen compound"/>
    <property type="evidence" value="ECO:0007669"/>
    <property type="project" value="TreeGrafter"/>
</dbReference>
<accession>A0A2U2BIX3</accession>
<dbReference type="Proteomes" id="UP000245216">
    <property type="component" value="Unassembled WGS sequence"/>
</dbReference>
<feature type="domain" description="CN hydrolase" evidence="2">
    <location>
        <begin position="2"/>
        <end position="273"/>
    </location>
</feature>
<dbReference type="GO" id="GO:0018822">
    <property type="term" value="F:nitrile hydratase activity"/>
    <property type="evidence" value="ECO:0007669"/>
    <property type="project" value="TreeGrafter"/>
</dbReference>
<dbReference type="OrthoDB" id="9803803at2"/>
<protein>
    <submittedName>
        <fullName evidence="4">Carbon-nitrogen hydrolase family protein</fullName>
    </submittedName>
    <submittedName>
        <fullName evidence="3">Nitrilase</fullName>
    </submittedName>
</protein>
<dbReference type="EMBL" id="CP096916">
    <property type="protein sequence ID" value="WBM37870.1"/>
    <property type="molecule type" value="Genomic_DNA"/>
</dbReference>
<evidence type="ECO:0000313" key="5">
    <source>
        <dbReference type="Proteomes" id="UP000245216"/>
    </source>
</evidence>
<dbReference type="RefSeq" id="WP_042485940.1">
    <property type="nucleotide sequence ID" value="NZ_CP021079.1"/>
</dbReference>
<name>A0A2U2BIX3_ALCFA</name>
<comment type="similarity">
    <text evidence="1">Belongs to the carbon-nitrogen hydrolase superfamily. Nitrilase family.</text>
</comment>
<dbReference type="EMBL" id="QEXO01000003">
    <property type="protein sequence ID" value="PWE13942.1"/>
    <property type="molecule type" value="Genomic_DNA"/>
</dbReference>
<keyword evidence="4" id="KW-0378">Hydrolase</keyword>
<proteinExistence type="inferred from homology"/>
<sequence>MSKVAVIQAASIPFDSASSVEKAAAILQRVAANGATLAVFPEAFLGGYPKGISFGSVIGNRRPEGRALYQMYVEGAVTLGGPELEALADAVTQTGVYTVMGVIEKMGRTLYCTALTLAPGKGVVGIHRKLMPTGQERLVWGFGDGSTMGTVDTPMGRIGNVICWENYMPTLRQTMYAQGTELYCAPTADDRPTWASSMIHIAVEGRVFVLSACQAIRLNNYPESFQKEFALPGEFAPDSYVMHGGSMIVSPTGEVLAGPVFDEETELYAELDMDLLKQANLDFDVYGHYSRPDIFSLHVDTRAKQVVKLQTEDSGE</sequence>
<evidence type="ECO:0000313" key="4">
    <source>
        <dbReference type="EMBL" id="WBM37870.1"/>
    </source>
</evidence>
<dbReference type="STRING" id="511.UZ73_12600"/>
<dbReference type="SUPFAM" id="SSF56317">
    <property type="entry name" value="Carbon-nitrogen hydrolase"/>
    <property type="match status" value="1"/>
</dbReference>
<dbReference type="PANTHER" id="PTHR46044">
    <property type="entry name" value="NITRILASE"/>
    <property type="match status" value="1"/>
</dbReference>
<organism evidence="3 5">
    <name type="scientific">Alcaligenes faecalis</name>
    <dbReference type="NCBI Taxonomy" id="511"/>
    <lineage>
        <taxon>Bacteria</taxon>
        <taxon>Pseudomonadati</taxon>
        <taxon>Pseudomonadota</taxon>
        <taxon>Betaproteobacteria</taxon>
        <taxon>Burkholderiales</taxon>
        <taxon>Alcaligenaceae</taxon>
        <taxon>Alcaligenes</taxon>
    </lineage>
</organism>